<organism evidence="1 2">
    <name type="scientific">Kocuria dechangensis</name>
    <dbReference type="NCBI Taxonomy" id="1176249"/>
    <lineage>
        <taxon>Bacteria</taxon>
        <taxon>Bacillati</taxon>
        <taxon>Actinomycetota</taxon>
        <taxon>Actinomycetes</taxon>
        <taxon>Micrococcales</taxon>
        <taxon>Micrococcaceae</taxon>
        <taxon>Kocuria</taxon>
    </lineage>
</organism>
<protein>
    <submittedName>
        <fullName evidence="1">Uncharacterized protein</fullName>
    </submittedName>
</protein>
<dbReference type="Proteomes" id="UP000638848">
    <property type="component" value="Unassembled WGS sequence"/>
</dbReference>
<evidence type="ECO:0000313" key="2">
    <source>
        <dbReference type="Proteomes" id="UP000638848"/>
    </source>
</evidence>
<evidence type="ECO:0000313" key="1">
    <source>
        <dbReference type="EMBL" id="GGG58593.1"/>
    </source>
</evidence>
<comment type="caution">
    <text evidence="1">The sequence shown here is derived from an EMBL/GenBank/DDBJ whole genome shotgun (WGS) entry which is preliminary data.</text>
</comment>
<dbReference type="AlphaFoldDB" id="A0A917LUQ4"/>
<reference evidence="1" key="2">
    <citation type="submission" date="2020-09" db="EMBL/GenBank/DDBJ databases">
        <authorList>
            <person name="Sun Q."/>
            <person name="Zhou Y."/>
        </authorList>
    </citation>
    <scope>NUCLEOTIDE SEQUENCE</scope>
    <source>
        <strain evidence="1">CGMCC 1.12187</strain>
    </source>
</reference>
<dbReference type="EMBL" id="BMEQ01000010">
    <property type="protein sequence ID" value="GGG58593.1"/>
    <property type="molecule type" value="Genomic_DNA"/>
</dbReference>
<dbReference type="RefSeq" id="WP_188537093.1">
    <property type="nucleotide sequence ID" value="NZ_BMEQ01000010.1"/>
</dbReference>
<proteinExistence type="predicted"/>
<name>A0A917LUQ4_9MICC</name>
<keyword evidence="2" id="KW-1185">Reference proteome</keyword>
<accession>A0A917LUQ4</accession>
<reference evidence="1" key="1">
    <citation type="journal article" date="2014" name="Int. J. Syst. Evol. Microbiol.">
        <title>Complete genome sequence of Corynebacterium casei LMG S-19264T (=DSM 44701T), isolated from a smear-ripened cheese.</title>
        <authorList>
            <consortium name="US DOE Joint Genome Institute (JGI-PGF)"/>
            <person name="Walter F."/>
            <person name="Albersmeier A."/>
            <person name="Kalinowski J."/>
            <person name="Ruckert C."/>
        </authorList>
    </citation>
    <scope>NUCLEOTIDE SEQUENCE</scope>
    <source>
        <strain evidence="1">CGMCC 1.12187</strain>
    </source>
</reference>
<sequence length="101" mass="10573">MQTSSFRLLNAATYAAERLLADAIHDEHVSVDAVVVLDALIDHLGTGGAADLETVSAEAQLTCEQFRRALSSLDALGYLAELAEHIPSVAGLRAAALRTAA</sequence>
<gene>
    <name evidence="1" type="ORF">GCM10011374_21780</name>
</gene>